<dbReference type="AlphaFoldDB" id="A0A382NGC4"/>
<name>A0A382NGC4_9ZZZZ</name>
<protein>
    <submittedName>
        <fullName evidence="1">Uncharacterized protein</fullName>
    </submittedName>
</protein>
<dbReference type="EMBL" id="UINC01100302">
    <property type="protein sequence ID" value="SVC60254.1"/>
    <property type="molecule type" value="Genomic_DNA"/>
</dbReference>
<accession>A0A382NGC4</accession>
<sequence length="107" mass="11505">MSHIIDVIAEFLVCRGHTSIIHHPGLLVEHAGAFTVIANGHNEAIDEVPGYCFSVLFNRHPFALLSATGEGSMGTGLIANPDSFRGALNDEIRKARVNPLLTNIETS</sequence>
<reference evidence="1" key="1">
    <citation type="submission" date="2018-05" db="EMBL/GenBank/DDBJ databases">
        <authorList>
            <person name="Lanie J.A."/>
            <person name="Ng W.-L."/>
            <person name="Kazmierczak K.M."/>
            <person name="Andrzejewski T.M."/>
            <person name="Davidsen T.M."/>
            <person name="Wayne K.J."/>
            <person name="Tettelin H."/>
            <person name="Glass J.I."/>
            <person name="Rusch D."/>
            <person name="Podicherti R."/>
            <person name="Tsui H.-C.T."/>
            <person name="Winkler M.E."/>
        </authorList>
    </citation>
    <scope>NUCLEOTIDE SEQUENCE</scope>
</reference>
<evidence type="ECO:0000313" key="1">
    <source>
        <dbReference type="EMBL" id="SVC60254.1"/>
    </source>
</evidence>
<organism evidence="1">
    <name type="scientific">marine metagenome</name>
    <dbReference type="NCBI Taxonomy" id="408172"/>
    <lineage>
        <taxon>unclassified sequences</taxon>
        <taxon>metagenomes</taxon>
        <taxon>ecological metagenomes</taxon>
    </lineage>
</organism>
<gene>
    <name evidence="1" type="ORF">METZ01_LOCUS313108</name>
</gene>
<proteinExistence type="predicted"/>
<feature type="non-terminal residue" evidence="1">
    <location>
        <position position="107"/>
    </location>
</feature>